<dbReference type="RefSeq" id="WP_013330646.1">
    <property type="nucleotide sequence ID" value="NC_014507.1"/>
</dbReference>
<evidence type="ECO:0000256" key="1">
    <source>
        <dbReference type="SAM" id="Phobius"/>
    </source>
</evidence>
<feature type="domain" description="PEGA" evidence="2">
    <location>
        <begin position="117"/>
        <end position="183"/>
    </location>
</feature>
<dbReference type="Proteomes" id="UP000006565">
    <property type="component" value="Chromosome"/>
</dbReference>
<dbReference type="InterPro" id="IPR013229">
    <property type="entry name" value="PEGA"/>
</dbReference>
<feature type="domain" description="PEGA" evidence="2">
    <location>
        <begin position="337"/>
        <end position="404"/>
    </location>
</feature>
<dbReference type="PANTHER" id="PTHR36194:SF1">
    <property type="entry name" value="S-LAYER-LIKE PROTEIN"/>
    <property type="match status" value="1"/>
</dbReference>
<feature type="transmembrane region" description="Helical" evidence="1">
    <location>
        <begin position="421"/>
        <end position="439"/>
    </location>
</feature>
<reference evidence="3 4" key="1">
    <citation type="journal article" date="2010" name="Stand. Genomic Sci.">
        <title>Complete genome sequence of Methanoplanus petrolearius type strain (SEBR 4847).</title>
        <authorList>
            <person name="Brambilla E."/>
            <person name="Djao O.D."/>
            <person name="Daligault H."/>
            <person name="Lapidus A."/>
            <person name="Lucas S."/>
            <person name="Hammon N."/>
            <person name="Nolan M."/>
            <person name="Tice H."/>
            <person name="Cheng J.F."/>
            <person name="Han C."/>
            <person name="Tapia R."/>
            <person name="Goodwin L."/>
            <person name="Pitluck S."/>
            <person name="Liolios K."/>
            <person name="Ivanova N."/>
            <person name="Mavromatis K."/>
            <person name="Mikhailova N."/>
            <person name="Pati A."/>
            <person name="Chen A."/>
            <person name="Palaniappan K."/>
            <person name="Land M."/>
            <person name="Hauser L."/>
            <person name="Chang Y.J."/>
            <person name="Jeffries C.D."/>
            <person name="Rohde M."/>
            <person name="Spring S."/>
            <person name="Sikorski J."/>
            <person name="Goker M."/>
            <person name="Woyke T."/>
            <person name="Bristow J."/>
            <person name="Eisen J.A."/>
            <person name="Markowitz V."/>
            <person name="Hugenholtz P."/>
            <person name="Kyrpides N.C."/>
            <person name="Klenk H.P."/>
        </authorList>
    </citation>
    <scope>NUCLEOTIDE SEQUENCE [LARGE SCALE GENOMIC DNA]</scope>
    <source>
        <strain evidence="4">DSM 11571 / OCM 486 / SEBR 4847</strain>
    </source>
</reference>
<dbReference type="AlphaFoldDB" id="E1RGU4"/>
<dbReference type="GO" id="GO:0030246">
    <property type="term" value="F:carbohydrate binding"/>
    <property type="evidence" value="ECO:0007669"/>
    <property type="project" value="InterPro"/>
</dbReference>
<protein>
    <submittedName>
        <fullName evidence="3">PEGA domain protein</fullName>
    </submittedName>
</protein>
<dbReference type="GeneID" id="9745225"/>
<keyword evidence="1" id="KW-0472">Membrane</keyword>
<dbReference type="eggNOG" id="arCOG03264">
    <property type="taxonomic scope" value="Archaea"/>
</dbReference>
<dbReference type="SUPFAM" id="SSF49452">
    <property type="entry name" value="Starch-binding domain-like"/>
    <property type="match status" value="1"/>
</dbReference>
<feature type="domain" description="PEGA" evidence="2">
    <location>
        <begin position="186"/>
        <end position="253"/>
    </location>
</feature>
<dbReference type="Pfam" id="PF08308">
    <property type="entry name" value="PEGA"/>
    <property type="match status" value="4"/>
</dbReference>
<organism evidence="3 4">
    <name type="scientific">Methanolacinia petrolearia (strain DSM 11571 / OCM 486 / SEBR 4847)</name>
    <name type="common">Methanoplanus petrolearius</name>
    <dbReference type="NCBI Taxonomy" id="679926"/>
    <lineage>
        <taxon>Archaea</taxon>
        <taxon>Methanobacteriati</taxon>
        <taxon>Methanobacteriota</taxon>
        <taxon>Stenosarchaea group</taxon>
        <taxon>Methanomicrobia</taxon>
        <taxon>Methanomicrobiales</taxon>
        <taxon>Methanomicrobiaceae</taxon>
        <taxon>Methanolacinia</taxon>
    </lineage>
</organism>
<feature type="domain" description="PEGA" evidence="2">
    <location>
        <begin position="259"/>
        <end position="329"/>
    </location>
</feature>
<evidence type="ECO:0000313" key="4">
    <source>
        <dbReference type="Proteomes" id="UP000006565"/>
    </source>
</evidence>
<evidence type="ECO:0000259" key="2">
    <source>
        <dbReference type="Pfam" id="PF08308"/>
    </source>
</evidence>
<dbReference type="HOGENOM" id="CLU_031943_0_0_2"/>
<evidence type="ECO:0000313" key="3">
    <source>
        <dbReference type="EMBL" id="ADN37473.1"/>
    </source>
</evidence>
<sequence length="443" mass="46745" precursor="true">MNGRVKVCIKAMFALIIAFSFCQSVSAVGGDVGWYDIHCNVDGASVYFDGEYKGQIHSGVLSVGVYTTATPYETVSVRMDGYYTASTSLPATPSAGETTNVYVTLNPKPTDTESEYGSIYVSTSPSGARIHLNDQYQGLSPITLSGLRAGSYSIDAEMDGYETSETTVYVTAGSTKNVYLTLVSPGSVSVESSPGDAYVYVNGNLVGKTPYVVTGLSSGDHEFMVTMNGYYNWKKTVNVVEGEQISLYAVLQSIDQTQEILVTSNPSGAKIYLDGVYQGETMENQAFPITGVSVGIHSLVLQLDGYPDYSTSVSIVSGGNPVEIDAEMSKTPSRSTGSIYITSTPSGATIYLDDIYMSAQTPYTLTGVTAGEHTVTLRLSGYNDGMSKITVTAGETAQLTIGLSSSSGGTTEPTPTTSTPGFTLLTAVTALGAVLVVFVSKKR</sequence>
<proteinExistence type="predicted"/>
<keyword evidence="4" id="KW-1185">Reference proteome</keyword>
<dbReference type="KEGG" id="mpi:Mpet_2730"/>
<dbReference type="Gene3D" id="2.60.40.1120">
    <property type="entry name" value="Carboxypeptidase-like, regulatory domain"/>
    <property type="match status" value="1"/>
</dbReference>
<name>E1RGU4_METP4</name>
<dbReference type="STRING" id="679926.Mpet_2730"/>
<keyword evidence="1" id="KW-1133">Transmembrane helix</keyword>
<dbReference type="InterPro" id="IPR013784">
    <property type="entry name" value="Carb-bd-like_fold"/>
</dbReference>
<gene>
    <name evidence="3" type="ordered locus">Mpet_2730</name>
</gene>
<dbReference type="EMBL" id="CP002117">
    <property type="protein sequence ID" value="ADN37473.1"/>
    <property type="molecule type" value="Genomic_DNA"/>
</dbReference>
<accession>E1RGU4</accession>
<keyword evidence="1" id="KW-0812">Transmembrane</keyword>
<dbReference type="PANTHER" id="PTHR36194">
    <property type="entry name" value="S-LAYER-LIKE PROTEIN"/>
    <property type="match status" value="1"/>
</dbReference>